<evidence type="ECO:0000256" key="1">
    <source>
        <dbReference type="SAM" id="SignalP"/>
    </source>
</evidence>
<gene>
    <name evidence="2" type="ORF">PYS61_01455</name>
</gene>
<evidence type="ECO:0008006" key="4">
    <source>
        <dbReference type="Google" id="ProtNLM"/>
    </source>
</evidence>
<evidence type="ECO:0000313" key="2">
    <source>
        <dbReference type="EMBL" id="WEG35860.1"/>
    </source>
</evidence>
<reference evidence="2 3" key="1">
    <citation type="submission" date="2023-02" db="EMBL/GenBank/DDBJ databases">
        <title>Novel Oscillospiraceae bacterial genomes.</title>
        <authorList>
            <person name="Srinivasan S."/>
            <person name="Austin M.N."/>
            <person name="Fiedler T.L."/>
            <person name="Strenk S.M."/>
            <person name="Agnew K.J."/>
            <person name="Nagana Gowda G.A."/>
            <person name="Raftery D."/>
            <person name="Beamer M.A."/>
            <person name="Achilles S.L."/>
            <person name="Wiesenfeld H.C."/>
            <person name="Fredricks D.N."/>
            <person name="Hillier S.L."/>
        </authorList>
    </citation>
    <scope>NUCLEOTIDE SEQUENCE [LARGE SCALE GENOMIC DNA]</scope>
    <source>
        <strain evidence="2 3">CHIC02 1186E3-8</strain>
    </source>
</reference>
<evidence type="ECO:0000313" key="3">
    <source>
        <dbReference type="Proteomes" id="UP001220478"/>
    </source>
</evidence>
<accession>A0ABY8C593</accession>
<protein>
    <recommendedName>
        <fullName evidence="4">Lipoprotein</fullName>
    </recommendedName>
</protein>
<dbReference type="PROSITE" id="PS51257">
    <property type="entry name" value="PROKAR_LIPOPROTEIN"/>
    <property type="match status" value="1"/>
</dbReference>
<feature type="chain" id="PRO_5045662323" description="Lipoprotein" evidence="1">
    <location>
        <begin position="26"/>
        <end position="283"/>
    </location>
</feature>
<feature type="signal peptide" evidence="1">
    <location>
        <begin position="1"/>
        <end position="25"/>
    </location>
</feature>
<dbReference type="EMBL" id="CP118868">
    <property type="protein sequence ID" value="WEG35860.1"/>
    <property type="molecule type" value="Genomic_DNA"/>
</dbReference>
<keyword evidence="3" id="KW-1185">Reference proteome</keyword>
<dbReference type="RefSeq" id="WP_315571931.1">
    <property type="nucleotide sequence ID" value="NZ_CP118868.1"/>
</dbReference>
<keyword evidence="1" id="KW-0732">Signal</keyword>
<dbReference type="Proteomes" id="UP001220478">
    <property type="component" value="Chromosome"/>
</dbReference>
<name>A0ABY8C593_9FIRM</name>
<proteinExistence type="predicted"/>
<organism evidence="2 3">
    <name type="scientific">Amygdalobacter indicium</name>
    <dbReference type="NCBI Taxonomy" id="3029272"/>
    <lineage>
        <taxon>Bacteria</taxon>
        <taxon>Bacillati</taxon>
        <taxon>Bacillota</taxon>
        <taxon>Clostridia</taxon>
        <taxon>Eubacteriales</taxon>
        <taxon>Oscillospiraceae</taxon>
        <taxon>Amygdalobacter</taxon>
    </lineage>
</organism>
<sequence length="283" mass="32294">MLNISKAVNLILLCAFVLITGSCCQRTDDANKLTASMPAVKSQPSSTLTPVTTSAEDLKLPYIQLSYLNQPILKPDKRICQPLTKKNLNEKLMLDTAGGGKEYKSEFISANGKSLSQAALEQEVVQRKTRKFFYRGEAIEVEACLLPPIKLGVFVQGQAKRNKLLFMLKQPPNMPAEIKLFMQEHFAYREELPNSLAYALYTVSGTKEERDRIYAWAFMPSAYKIKIKNQTYYVLKSSNMAFSNQLAAEQRYQDFDYGDNTRGLIWDNYCDGVYQRFSFFMKK</sequence>